<dbReference type="InterPro" id="IPR036852">
    <property type="entry name" value="Peptidase_S8/S53_dom_sf"/>
</dbReference>
<feature type="domain" description="Peptidase S53" evidence="1">
    <location>
        <begin position="1"/>
        <end position="263"/>
    </location>
</feature>
<dbReference type="EMBL" id="BKZW01000001">
    <property type="protein sequence ID" value="GER88822.1"/>
    <property type="molecule type" value="Genomic_DNA"/>
</dbReference>
<evidence type="ECO:0000259" key="1">
    <source>
        <dbReference type="PROSITE" id="PS51695"/>
    </source>
</evidence>
<dbReference type="Gene3D" id="3.40.50.200">
    <property type="entry name" value="Peptidase S8/S53 domain"/>
    <property type="match status" value="1"/>
</dbReference>
<protein>
    <recommendedName>
        <fullName evidence="1">Peptidase S53 domain-containing protein</fullName>
    </recommendedName>
</protein>
<dbReference type="SUPFAM" id="SSF52743">
    <property type="entry name" value="Subtilisin-like"/>
    <property type="match status" value="1"/>
</dbReference>
<gene>
    <name evidence="2" type="ORF">KDW_29840</name>
</gene>
<dbReference type="GO" id="GO:0006508">
    <property type="term" value="P:proteolysis"/>
    <property type="evidence" value="ECO:0007669"/>
    <property type="project" value="InterPro"/>
</dbReference>
<dbReference type="AlphaFoldDB" id="A0A5J4KNU3"/>
<dbReference type="PANTHER" id="PTHR14218:SF15">
    <property type="entry name" value="TRIPEPTIDYL-PEPTIDASE 1"/>
    <property type="match status" value="1"/>
</dbReference>
<keyword evidence="3" id="KW-1185">Reference proteome</keyword>
<sequence>MEQYALEHHLGKIFSQSWGATEETLFTPAGKKVLNDFEKFYQRASKHHITFLASAGDSGVSNPDVNNITYPFPTVGFPANSPLVTAVGGTSLFADTSGNYQSETVWNQGVGSSTGGGYSRFYRAPQYQQKYLPATVNNQSHGFRGVPDIAFNGDPLTSIPVYLGFMPQPGYFMFGGTSAGAPQWAGLIADANQMAGHPLGSLNETLYRIGSDPSLAAHAFNDITQGDNSQGHIKGFSAAPGWDPVTGWGTPKVSFLLPLLVNPPRS</sequence>
<evidence type="ECO:0000313" key="2">
    <source>
        <dbReference type="EMBL" id="GER88822.1"/>
    </source>
</evidence>
<dbReference type="Proteomes" id="UP000326912">
    <property type="component" value="Unassembled WGS sequence"/>
</dbReference>
<organism evidence="2 3">
    <name type="scientific">Dictyobacter vulcani</name>
    <dbReference type="NCBI Taxonomy" id="2607529"/>
    <lineage>
        <taxon>Bacteria</taxon>
        <taxon>Bacillati</taxon>
        <taxon>Chloroflexota</taxon>
        <taxon>Ktedonobacteria</taxon>
        <taxon>Ktedonobacterales</taxon>
        <taxon>Dictyobacteraceae</taxon>
        <taxon>Dictyobacter</taxon>
    </lineage>
</organism>
<dbReference type="GO" id="GO:0004252">
    <property type="term" value="F:serine-type endopeptidase activity"/>
    <property type="evidence" value="ECO:0007669"/>
    <property type="project" value="InterPro"/>
</dbReference>
<dbReference type="InterPro" id="IPR050819">
    <property type="entry name" value="Tripeptidyl-peptidase_I"/>
</dbReference>
<dbReference type="GO" id="GO:0008240">
    <property type="term" value="F:tripeptidyl-peptidase activity"/>
    <property type="evidence" value="ECO:0007669"/>
    <property type="project" value="TreeGrafter"/>
</dbReference>
<dbReference type="CDD" id="cd04056">
    <property type="entry name" value="Peptidases_S53"/>
    <property type="match status" value="1"/>
</dbReference>
<dbReference type="InterPro" id="IPR000209">
    <property type="entry name" value="Peptidase_S8/S53_dom"/>
</dbReference>
<name>A0A5J4KNU3_9CHLR</name>
<comment type="caution">
    <text evidence="2">The sequence shown here is derived from an EMBL/GenBank/DDBJ whole genome shotgun (WGS) entry which is preliminary data.</text>
</comment>
<accession>A0A5J4KNU3</accession>
<evidence type="ECO:0000313" key="3">
    <source>
        <dbReference type="Proteomes" id="UP000326912"/>
    </source>
</evidence>
<proteinExistence type="predicted"/>
<dbReference type="Pfam" id="PF00082">
    <property type="entry name" value="Peptidase_S8"/>
    <property type="match status" value="1"/>
</dbReference>
<dbReference type="RefSeq" id="WP_162005247.1">
    <property type="nucleotide sequence ID" value="NZ_BKZW01000001.1"/>
</dbReference>
<reference evidence="2 3" key="1">
    <citation type="submission" date="2019-10" db="EMBL/GenBank/DDBJ databases">
        <title>Dictyobacter vulcani sp. nov., within the class Ktedonobacteria, isolated from soil of volcanic Mt. Zao.</title>
        <authorList>
            <person name="Zheng Y."/>
            <person name="Wang C.M."/>
            <person name="Sakai Y."/>
            <person name="Abe K."/>
            <person name="Yokota A."/>
            <person name="Yabe S."/>
        </authorList>
    </citation>
    <scope>NUCLEOTIDE SEQUENCE [LARGE SCALE GENOMIC DNA]</scope>
    <source>
        <strain evidence="2 3">W12</strain>
    </source>
</reference>
<dbReference type="PANTHER" id="PTHR14218">
    <property type="entry name" value="PROTEASE S8 TRIPEPTIDYL PEPTIDASE I CLN2"/>
    <property type="match status" value="1"/>
</dbReference>
<dbReference type="PROSITE" id="PS51695">
    <property type="entry name" value="SEDOLISIN"/>
    <property type="match status" value="1"/>
</dbReference>
<dbReference type="InterPro" id="IPR030400">
    <property type="entry name" value="Sedolisin_dom"/>
</dbReference>